<dbReference type="Proteomes" id="UP000807469">
    <property type="component" value="Unassembled WGS sequence"/>
</dbReference>
<gene>
    <name evidence="1" type="ORF">BDN70DRAFT_271111</name>
</gene>
<comment type="caution">
    <text evidence="1">The sequence shown here is derived from an EMBL/GenBank/DDBJ whole genome shotgun (WGS) entry which is preliminary data.</text>
</comment>
<evidence type="ECO:0008006" key="3">
    <source>
        <dbReference type="Google" id="ProtNLM"/>
    </source>
</evidence>
<evidence type="ECO:0000313" key="2">
    <source>
        <dbReference type="Proteomes" id="UP000807469"/>
    </source>
</evidence>
<reference evidence="1" key="1">
    <citation type="submission" date="2020-11" db="EMBL/GenBank/DDBJ databases">
        <authorList>
            <consortium name="DOE Joint Genome Institute"/>
            <person name="Ahrendt S."/>
            <person name="Riley R."/>
            <person name="Andreopoulos W."/>
            <person name="Labutti K."/>
            <person name="Pangilinan J."/>
            <person name="Ruiz-Duenas F.J."/>
            <person name="Barrasa J.M."/>
            <person name="Sanchez-Garcia M."/>
            <person name="Camarero S."/>
            <person name="Miyauchi S."/>
            <person name="Serrano A."/>
            <person name="Linde D."/>
            <person name="Babiker R."/>
            <person name="Drula E."/>
            <person name="Ayuso-Fernandez I."/>
            <person name="Pacheco R."/>
            <person name="Padilla G."/>
            <person name="Ferreira P."/>
            <person name="Barriuso J."/>
            <person name="Kellner H."/>
            <person name="Castanera R."/>
            <person name="Alfaro M."/>
            <person name="Ramirez L."/>
            <person name="Pisabarro A.G."/>
            <person name="Kuo A."/>
            <person name="Tritt A."/>
            <person name="Lipzen A."/>
            <person name="He G."/>
            <person name="Yan M."/>
            <person name="Ng V."/>
            <person name="Cullen D."/>
            <person name="Martin F."/>
            <person name="Rosso M.-N."/>
            <person name="Henrissat B."/>
            <person name="Hibbett D."/>
            <person name="Martinez A.T."/>
            <person name="Grigoriev I.V."/>
        </authorList>
    </citation>
    <scope>NUCLEOTIDE SEQUENCE</scope>
    <source>
        <strain evidence="1">CIRM-BRFM 674</strain>
    </source>
</reference>
<accession>A0A9P5YTJ9</accession>
<evidence type="ECO:0000313" key="1">
    <source>
        <dbReference type="EMBL" id="KAF9475204.1"/>
    </source>
</evidence>
<sequence>MDSETSEPLTSSSISNSPIFKLHRDLLWSIFSLNGTYSSFYSANCSENSPLTTTRRSSQVCVLWRQIILDSPSIWGNCMDLDLLGQECSDWRDEVLRRTGSAPLCVQARYAKAVTSNTDIHRFLVDLIDAHWERIQVFDIYVQLRQTLNDARVWSAFSRPAPNLRMFSLSSLNNSIETIAGPFPKHSMHLFSDKAPVLAQFSLRDNTIVMPISFRPFPPALLSANLQHLSLHQPTEFAATDLLAACEQMPNLKVLGIVISRLIAGDPQNEYMYSHRKVSLPSLMAITIAGPELAIYPAFLGRISAHPGCALSVDTTLSPTGSGFPEKETAKVQEMLQIFLQYSNTFFDHYRDGQYALSVAVLPCTLNLETYQHRYYFCLTGNGHDDIPRHILDMILNTVAALKFPSTITQLRLFLVLNHPPVSYPTLYKLFLALGSIIELTTHPKSLSHIHNISLSEDGNVLFPLLKVIYLRGSSGTWNTERQIKPFLFARRSTVPIETLDLTRSTWPPGDLRFLDALTGLKLLWTQDRELHEYICGSGNPESLLFSKDIRYSNNSRTVT</sequence>
<dbReference type="EMBL" id="MU155343">
    <property type="protein sequence ID" value="KAF9475204.1"/>
    <property type="molecule type" value="Genomic_DNA"/>
</dbReference>
<proteinExistence type="predicted"/>
<organism evidence="1 2">
    <name type="scientific">Pholiota conissans</name>
    <dbReference type="NCBI Taxonomy" id="109636"/>
    <lineage>
        <taxon>Eukaryota</taxon>
        <taxon>Fungi</taxon>
        <taxon>Dikarya</taxon>
        <taxon>Basidiomycota</taxon>
        <taxon>Agaricomycotina</taxon>
        <taxon>Agaricomycetes</taxon>
        <taxon>Agaricomycetidae</taxon>
        <taxon>Agaricales</taxon>
        <taxon>Agaricineae</taxon>
        <taxon>Strophariaceae</taxon>
        <taxon>Pholiota</taxon>
    </lineage>
</organism>
<dbReference type="OrthoDB" id="3252786at2759"/>
<dbReference type="AlphaFoldDB" id="A0A9P5YTJ9"/>
<protein>
    <recommendedName>
        <fullName evidence="3">F-box domain-containing protein</fullName>
    </recommendedName>
</protein>
<keyword evidence="2" id="KW-1185">Reference proteome</keyword>
<name>A0A9P5YTJ9_9AGAR</name>